<organism evidence="2 3">
    <name type="scientific">Allacma fusca</name>
    <dbReference type="NCBI Taxonomy" id="39272"/>
    <lineage>
        <taxon>Eukaryota</taxon>
        <taxon>Metazoa</taxon>
        <taxon>Ecdysozoa</taxon>
        <taxon>Arthropoda</taxon>
        <taxon>Hexapoda</taxon>
        <taxon>Collembola</taxon>
        <taxon>Symphypleona</taxon>
        <taxon>Sminthuridae</taxon>
        <taxon>Allacma</taxon>
    </lineage>
</organism>
<sequence length="56" mass="6402">HDGFRESKNKPRKKEGISSIEAEAPPSQERSQSASYGNRHKRRHSFKGRQSKPPTL</sequence>
<feature type="non-terminal residue" evidence="2">
    <location>
        <position position="56"/>
    </location>
</feature>
<proteinExistence type="predicted"/>
<name>A0A8J2NSE4_9HEXA</name>
<evidence type="ECO:0000313" key="3">
    <source>
        <dbReference type="Proteomes" id="UP000708208"/>
    </source>
</evidence>
<comment type="caution">
    <text evidence="2">The sequence shown here is derived from an EMBL/GenBank/DDBJ whole genome shotgun (WGS) entry which is preliminary data.</text>
</comment>
<evidence type="ECO:0000313" key="2">
    <source>
        <dbReference type="EMBL" id="CAG7669494.1"/>
    </source>
</evidence>
<dbReference type="Proteomes" id="UP000708208">
    <property type="component" value="Unassembled WGS sequence"/>
</dbReference>
<keyword evidence="3" id="KW-1185">Reference proteome</keyword>
<gene>
    <name evidence="2" type="ORF">AFUS01_LOCUS1993</name>
</gene>
<reference evidence="2" key="1">
    <citation type="submission" date="2021-06" db="EMBL/GenBank/DDBJ databases">
        <authorList>
            <person name="Hodson N. C."/>
            <person name="Mongue J. A."/>
            <person name="Jaron S. K."/>
        </authorList>
    </citation>
    <scope>NUCLEOTIDE SEQUENCE</scope>
</reference>
<dbReference type="EMBL" id="CAJVCH010011140">
    <property type="protein sequence ID" value="CAG7669494.1"/>
    <property type="molecule type" value="Genomic_DNA"/>
</dbReference>
<feature type="non-terminal residue" evidence="2">
    <location>
        <position position="1"/>
    </location>
</feature>
<dbReference type="AlphaFoldDB" id="A0A8J2NSE4"/>
<feature type="region of interest" description="Disordered" evidence="1">
    <location>
        <begin position="1"/>
        <end position="56"/>
    </location>
</feature>
<accession>A0A8J2NSE4</accession>
<protein>
    <submittedName>
        <fullName evidence="2">Uncharacterized protein</fullName>
    </submittedName>
</protein>
<evidence type="ECO:0000256" key="1">
    <source>
        <dbReference type="SAM" id="MobiDB-lite"/>
    </source>
</evidence>
<feature type="compositionally biased region" description="Basic residues" evidence="1">
    <location>
        <begin position="38"/>
        <end position="50"/>
    </location>
</feature>